<feature type="domain" description="EGF-like" evidence="8">
    <location>
        <begin position="2228"/>
        <end position="2269"/>
    </location>
</feature>
<feature type="domain" description="EGF-like" evidence="8">
    <location>
        <begin position="2318"/>
        <end position="2355"/>
    </location>
</feature>
<dbReference type="InterPro" id="IPR056953">
    <property type="entry name" value="CUT_N"/>
</dbReference>
<feature type="domain" description="EGF-like" evidence="8">
    <location>
        <begin position="2358"/>
        <end position="2397"/>
    </location>
</feature>
<dbReference type="PANTHER" id="PTHR24050">
    <property type="entry name" value="PA14 DOMAIN-CONTAINING PROTEIN"/>
    <property type="match status" value="1"/>
</dbReference>
<keyword evidence="3" id="KW-0677">Repeat</keyword>
<dbReference type="SUPFAM" id="SSF57196">
    <property type="entry name" value="EGF/Laminin"/>
    <property type="match status" value="5"/>
</dbReference>
<feature type="compositionally biased region" description="Gly residues" evidence="6">
    <location>
        <begin position="597"/>
        <end position="609"/>
    </location>
</feature>
<dbReference type="PROSITE" id="PS51034">
    <property type="entry name" value="ZP_2"/>
    <property type="match status" value="1"/>
</dbReference>
<dbReference type="InterPro" id="IPR000152">
    <property type="entry name" value="EGF-type_Asp/Asn_hydroxyl_site"/>
</dbReference>
<feature type="domain" description="EGF-like" evidence="8">
    <location>
        <begin position="2186"/>
        <end position="2227"/>
    </location>
</feature>
<feature type="region of interest" description="Disordered" evidence="6">
    <location>
        <begin position="1819"/>
        <end position="1878"/>
    </location>
</feature>
<dbReference type="InterPro" id="IPR024731">
    <property type="entry name" value="NELL2-like_EGF"/>
</dbReference>
<feature type="compositionally biased region" description="Polar residues" evidence="6">
    <location>
        <begin position="1857"/>
        <end position="1872"/>
    </location>
</feature>
<feature type="region of interest" description="Disordered" evidence="6">
    <location>
        <begin position="1128"/>
        <end position="1147"/>
    </location>
</feature>
<feature type="domain" description="ZP" evidence="9">
    <location>
        <begin position="3248"/>
        <end position="3487"/>
    </location>
</feature>
<feature type="region of interest" description="Disordered" evidence="6">
    <location>
        <begin position="905"/>
        <end position="928"/>
    </location>
</feature>
<dbReference type="InterPro" id="IPR052235">
    <property type="entry name" value="Nephronectin_domain"/>
</dbReference>
<feature type="region of interest" description="Disordered" evidence="6">
    <location>
        <begin position="2732"/>
        <end position="2795"/>
    </location>
</feature>
<evidence type="ECO:0000256" key="6">
    <source>
        <dbReference type="SAM" id="MobiDB-lite"/>
    </source>
</evidence>
<feature type="domain" description="EGF-like" evidence="8">
    <location>
        <begin position="2595"/>
        <end position="2637"/>
    </location>
</feature>
<accession>A0A915PT69</accession>
<dbReference type="PROSITE" id="PS50026">
    <property type="entry name" value="EGF_3"/>
    <property type="match status" value="12"/>
</dbReference>
<dbReference type="InterPro" id="IPR009030">
    <property type="entry name" value="Growth_fac_rcpt_cys_sf"/>
</dbReference>
<dbReference type="PANTHER" id="PTHR24050:SF28">
    <property type="entry name" value="UROMODULIN-LIKE"/>
    <property type="match status" value="1"/>
</dbReference>
<keyword evidence="4" id="KW-1015">Disulfide bond</keyword>
<feature type="domain" description="EGF-like" evidence="8">
    <location>
        <begin position="2499"/>
        <end position="2539"/>
    </location>
</feature>
<feature type="compositionally biased region" description="Basic and acidic residues" evidence="6">
    <location>
        <begin position="1131"/>
        <end position="1141"/>
    </location>
</feature>
<evidence type="ECO:0000259" key="9">
    <source>
        <dbReference type="PROSITE" id="PS51034"/>
    </source>
</evidence>
<feature type="compositionally biased region" description="Polar residues" evidence="6">
    <location>
        <begin position="1435"/>
        <end position="1455"/>
    </location>
</feature>
<feature type="domain" description="EGF-like" evidence="8">
    <location>
        <begin position="2457"/>
        <end position="2498"/>
    </location>
</feature>
<reference evidence="11" key="1">
    <citation type="submission" date="2022-11" db="UniProtKB">
        <authorList>
            <consortium name="WormBaseParasite"/>
        </authorList>
    </citation>
    <scope>IDENTIFICATION</scope>
</reference>
<feature type="domain" description="EGF-like" evidence="8">
    <location>
        <begin position="3197"/>
        <end position="3237"/>
    </location>
</feature>
<keyword evidence="1 5" id="KW-0245">EGF-like domain</keyword>
<evidence type="ECO:0000313" key="11">
    <source>
        <dbReference type="WBParaSite" id="sdigi.contig407.g8108.t1"/>
    </source>
</evidence>
<dbReference type="PROSITE" id="PS00010">
    <property type="entry name" value="ASX_HYDROXYL"/>
    <property type="match status" value="8"/>
</dbReference>
<dbReference type="GO" id="GO:0005509">
    <property type="term" value="F:calcium ion binding"/>
    <property type="evidence" value="ECO:0007669"/>
    <property type="project" value="InterPro"/>
</dbReference>
<evidence type="ECO:0000256" key="1">
    <source>
        <dbReference type="ARBA" id="ARBA00022536"/>
    </source>
</evidence>
<sequence length="3618" mass="394538">MNARTSHVIGWRIAETLTGHIPAVAFLAFKEMVIIVLKQRCLFSFICSIIENNSKTLNINECETGTAQCPEFSTCVNLPGAFFCNCTEGFQPLGIPLERCADIDECAQELHNCPENFKCQNEIGTFKCVKKCDAGYRLVNGTCVDVDECSERISECDKRASCVNLIGSYQCICEDGFTGDGGTCTPLNDCSQQEGICDRHAFCIGTLRMCICQSGYIGDGLNCYDVNECAAKQNPCESQTSATRCVNIDGGYICCEEDLDDKKCIREKGAFCSGGCGLHAVCYNETCQCMEGFHGDPRFKCSDINECENDKQCPGAGEWCVNMFGGFVCCNAESRNPECLIRNSKFDGVRRTFSTGSIQNKATGGFLIIDRQVISTEQFGLACYFGCPLDSHCVNGTCRCNDGFIGNTFEGCIDVNECELGLCNQSNSWCVNLRGSFACCTANSTLSDCIGLEIADRREQETDDNDGKQRVLSSGIDKIIIGKGDGASVSEATINTDKSNTGYEVWSDSPDESKISNNRRKNGWAIETVGEWRNFTGHAIIIGRGRIESRKWNVTRDKDGLLIGIGTQRNRTREEGYSVSSTKEERRETNREDGVVEGSGEGIGSGSVHGTGEASSSGAPGAGTSLLLKSNKTSEKASDGILTITTTPSPSTDTLDVEYKTREGTEKHGIVGFSTLKTSVYQTTTKATTSERGSESLVVPTSDLKFSASEALGVVSSEINFTRKFTSSIAPKTDTYSLSPKSAFKSELMKSIKIEPTTILETTKPKKTTQVVGSDSTESKELRDTTTDVKTNFGIITIDKKSWTVEEQFKTTTYSTDKNNERQMYRTDKEIHGSPPVLQNSVTTTESASLFSVSKSKAEWKKEQELQSGSTAEKNFGADVAINVKQDATAPLLIEAMRTTAIPGPDSSRLAGISHSTSGKTVKVHETHRSFKGLSHETTLNFGLEIAKVGPATDIQTGNELMEGSGEHDSGTSKIIGMHVTSYVSPKGTSSVPATDLTLVSQKSESKESVSRQKSVSVGAAETKTIYTTALGQRTEVSTNKEEELPTRSPSTSEVSSESVQATESAGISDITSYNSAVQTNSTRFPTSIQHSTALPNEVKLASFTKPTNHSGPSKSVETKLAIPSTAPIEARTHTLDESSKTSETYGLEISSTGSNRFTTSLASQEAIVSLPVRVAPADVKEEVIVKQLGKANHVLDLSKNAANKTENYEIKEITRGFKQTKVSEIKPAGETLILTKSVEMESSGEEPATELQNVSSGILVPTTNNLLGTVTAASDKTQEVGLEIVLMRGYPEVTELTDETSASLQSSWNNLSTTDVSDAPLPTAPARELRNQTLGPTDTPFAISSVAVDGDTRSDQGIVTMGKMREKGDSESSSTTEVTGFDKNIADERENLTPEITGTITKFEEAFTEYESPIKTSNALRVTSERVKTKSITEKSTTLESHATEESITPTSINTRDSVTTDDVTSDITTARNIEDTSGTNADRKQTFLEESFTGEDRKLITTISTSRNSEITSTSVSKPSESGFTLVRNAENLQTTNGISASDNQENRFRNALKPEDSDKTNVIQLGTRKVELATTPQAKRWSVISPLSSTEEVGIRTTGTGKHIAVTDEKNKYASDSTPRDFSISSESTKKISTVAVIGKESMILNVSENALKEQPSDIIKTTKETERTIASITPLFKVTEVRGISEVTKMSDEPKERTISSIVELSTSASRLITSDVTDIIGIGEKLKIKKPKDSDTSKSISETDHTALRITESGRTTSSGILEMSGTVISTVGESYAEVFSQSESKKVPEISQLGSTPATIAKEKVLRTELETRYASKSETTTDSLASASGAPVSVTKDEALESGKDGKSGLKSTTERVSTLETAVANTKGEESTSVQAAVSVKLKTVTQATSFPALETSTSPLSPAVEVITDHGSTVTLTDAKRFSSSFVVFGNKTDSKHSSKLFSEFVKFSTSTSASLVSETSLKDSMTRTTSGKNIIASQNFGSSKSDLEATSSSSSINVLKTVSEIPTSTMKSEQSKKNEIILGTETTVGLITEIESTSRMIVSPLEVSAEVAKAISENILIDTSEERTIRHGSEASSSISNDLIKISQQETVSPLHETLPNLSKDIQSKIATATKEEYSLNITTERLAVPNDIHIVSSRCRSSDECGLDAYCERRSGVCRCYPGFDGEPPMIACVDIDECERHLDDCDLTSRCTNKVGGFMCFCETGYRMSTEHVCVDIDECQERGGRPCNQYATCTNMPGSYQCQCNLGYTGDGYICIPMEKRHCTEEEMAKSNCERNHLCLVDNAGRIDCDTCKKGFLKETTGCTDINECSQGDVCHENAYCKNIMGSYSCHCQPGYEGDGFKCVDINECLNNPCHPQADCINYPGFYVCNCPSGWAGDGKNECINPSDTTCLVSFSGFFSAYVRKVVVAYSQSATACFTVTCKRKLNLFEYSGLHDGLKRQYSDIDECAENRYNCDPSNSICVNTDGGYKCECAPGYEGSGGVCIDVDECERGISGCNVAARCENHLGSVGCKCPSGFIGNGIHCTAIKPLRKVESGCNDEWRTICHTMNRTCHIDNEDVPQCGSCLIGHQPSHGKCLAIEEAGNCANPQKNDCDKNAECIDVHPGRHFCTCKIGYIGDGRRCDGPNCHLDVTMCHKNARCQLDGTCKCSSGYQGDGVTTCQLESGNKQDEIELDNRADTYKITKTSLVSKETRKIHVKESTTLPYDTVFASQFSSSPKEKSFTEGKVTERTHDALGSETSQQSSEIGYLDVTSKSGTLTRENSGEGSITIADNSKTSSGSVNKADRVAAFEGSGEDDSVDRNWLDGTELGHRLSTVKLPSSELASLHESTREAVTVRSSSSWIRPHFYSSLSFVSSSGTTKALHTDATSSISRKVTQAEPRQRCTVTNASSVCHELAVCLEQSGECVCKSGYHGDGYSICIKDTEDCNLDPTVCDLRAVCDVSTNTCKCIQGYIGDGIICAPDTFDCLLRPNLCSSSAECIGRRCVCNAGYTGDGTECVTAELLQDCTRCDARAKCYNETCICDKGYFGNGALCIADPGDCIHYPGLCHSNAVCDREKRRCKCTRGYTGNGMECKKRKDLLCLNEPSICDQNAECLPTGACYCKQGFEGDGYYCRKGPIYDILSFRDFEFFLMNVKFEEMRKTNQSVPSECKDQCTANEKCYQGKECRCANGYKRGANNSCMDVDECSMGLHDCHPVALCTNTIGSFMCTCPDSYYGDGRRCSQRHRLHNMSVDCELDGMTLILVNDPDLYDGRIFVRGQTDNPFCSKKLNALFTNESEYHLMIQYAHCNVRFEEPNTIAVTVVIQRHPMFITQRADAYDVRCTYPVGVRKVASHVGISEITTTKTIVETGIGPTCSLAVTNEYDQLIDTATVGQPLRLALTVHPNDTYAVLPRNCFAINLETGELYSLTDQAGCAIDTELFPEWIYRLPWFTTATFRTFKWPDSSMIRFQCDCSACIESCPKVNCSKRREAMKQSRFRHIREVPINSVDEELEKHIVKGTKWMAYSGSLHVNEEEELVRAQRDMKRWKYQGLKTYEEPMDALHDGICIRTFWIILFLLPLLSLLVFIGLLSATWRKKSSTKMRWRRAECLTGLYDNSSSYLKF</sequence>
<evidence type="ECO:0000256" key="3">
    <source>
        <dbReference type="ARBA" id="ARBA00022737"/>
    </source>
</evidence>
<dbReference type="PROSITE" id="PS01186">
    <property type="entry name" value="EGF_2"/>
    <property type="match status" value="13"/>
</dbReference>
<evidence type="ECO:0000313" key="10">
    <source>
        <dbReference type="Proteomes" id="UP000887581"/>
    </source>
</evidence>
<organism evidence="10 11">
    <name type="scientific">Setaria digitata</name>
    <dbReference type="NCBI Taxonomy" id="48799"/>
    <lineage>
        <taxon>Eukaryota</taxon>
        <taxon>Metazoa</taxon>
        <taxon>Ecdysozoa</taxon>
        <taxon>Nematoda</taxon>
        <taxon>Chromadorea</taxon>
        <taxon>Rhabditida</taxon>
        <taxon>Spirurina</taxon>
        <taxon>Spiruromorpha</taxon>
        <taxon>Filarioidea</taxon>
        <taxon>Setariidae</taxon>
        <taxon>Setaria</taxon>
    </lineage>
</organism>
<dbReference type="Gene3D" id="2.90.20.10">
    <property type="entry name" value="Plasmodium vivax P25 domain"/>
    <property type="match status" value="1"/>
</dbReference>
<dbReference type="SUPFAM" id="SSF57184">
    <property type="entry name" value="Growth factor receptor domain"/>
    <property type="match status" value="3"/>
</dbReference>
<feature type="region of interest" description="Disordered" evidence="6">
    <location>
        <begin position="1029"/>
        <end position="1067"/>
    </location>
</feature>
<keyword evidence="7" id="KW-0812">Transmembrane</keyword>
<dbReference type="WBParaSite" id="sdigi.contig407.g8108.t1">
    <property type="protein sequence ID" value="sdigi.contig407.g8108.t1"/>
    <property type="gene ID" value="sdigi.contig407.g8108"/>
</dbReference>
<evidence type="ECO:0000256" key="5">
    <source>
        <dbReference type="PROSITE-ProRule" id="PRU00076"/>
    </source>
</evidence>
<protein>
    <submittedName>
        <fullName evidence="11">EGF-like domain-containing protein</fullName>
    </submittedName>
</protein>
<dbReference type="Pfam" id="PF07645">
    <property type="entry name" value="EGF_CA"/>
    <property type="match status" value="8"/>
</dbReference>
<evidence type="ECO:0000256" key="4">
    <source>
        <dbReference type="ARBA" id="ARBA00023157"/>
    </source>
</evidence>
<keyword evidence="7" id="KW-1133">Transmembrane helix</keyword>
<dbReference type="InterPro" id="IPR018097">
    <property type="entry name" value="EGF_Ca-bd_CS"/>
</dbReference>
<dbReference type="InterPro" id="IPR001881">
    <property type="entry name" value="EGF-like_Ca-bd_dom"/>
</dbReference>
<feature type="domain" description="EGF-like" evidence="8">
    <location>
        <begin position="3051"/>
        <end position="3089"/>
    </location>
</feature>
<keyword evidence="2" id="KW-0732">Signal</keyword>
<evidence type="ECO:0000256" key="7">
    <source>
        <dbReference type="SAM" id="Phobius"/>
    </source>
</evidence>
<feature type="compositionally biased region" description="Basic and acidic residues" evidence="6">
    <location>
        <begin position="571"/>
        <end position="594"/>
    </location>
</feature>
<name>A0A915PT69_9BILA</name>
<feature type="compositionally biased region" description="Low complexity" evidence="6">
    <location>
        <begin position="610"/>
        <end position="626"/>
    </location>
</feature>
<dbReference type="FunFam" id="2.10.25.10:FF:000038">
    <property type="entry name" value="Fibrillin 2"/>
    <property type="match status" value="9"/>
</dbReference>
<dbReference type="Pfam" id="PF12947">
    <property type="entry name" value="EGF_3"/>
    <property type="match status" value="4"/>
</dbReference>
<dbReference type="CDD" id="cd00054">
    <property type="entry name" value="EGF_CA"/>
    <property type="match status" value="10"/>
</dbReference>
<feature type="domain" description="EGF-like" evidence="8">
    <location>
        <begin position="58"/>
        <end position="101"/>
    </location>
</feature>
<feature type="domain" description="EGF-like" evidence="8">
    <location>
        <begin position="145"/>
        <end position="185"/>
    </location>
</feature>
<feature type="domain" description="EGF-like" evidence="8">
    <location>
        <begin position="186"/>
        <end position="224"/>
    </location>
</feature>
<dbReference type="PROSITE" id="PS01187">
    <property type="entry name" value="EGF_CA"/>
    <property type="match status" value="7"/>
</dbReference>
<proteinExistence type="predicted"/>
<feature type="compositionally biased region" description="Basic and acidic residues" evidence="6">
    <location>
        <begin position="2732"/>
        <end position="2749"/>
    </location>
</feature>
<evidence type="ECO:0000256" key="2">
    <source>
        <dbReference type="ARBA" id="ARBA00022729"/>
    </source>
</evidence>
<feature type="compositionally biased region" description="Basic and acidic residues" evidence="6">
    <location>
        <begin position="1842"/>
        <end position="1855"/>
    </location>
</feature>
<evidence type="ECO:0000259" key="8">
    <source>
        <dbReference type="PROSITE" id="PS50026"/>
    </source>
</evidence>
<dbReference type="InterPro" id="IPR000742">
    <property type="entry name" value="EGF"/>
</dbReference>
<dbReference type="Proteomes" id="UP000887581">
    <property type="component" value="Unplaced"/>
</dbReference>
<feature type="region of interest" description="Disordered" evidence="6">
    <location>
        <begin position="1434"/>
        <end position="1460"/>
    </location>
</feature>
<keyword evidence="10" id="KW-1185">Reference proteome</keyword>
<keyword evidence="7" id="KW-0472">Membrane</keyword>
<dbReference type="Gene3D" id="2.10.25.10">
    <property type="entry name" value="Laminin"/>
    <property type="match status" value="12"/>
</dbReference>
<dbReference type="SMART" id="SM00241">
    <property type="entry name" value="ZP"/>
    <property type="match status" value="1"/>
</dbReference>
<dbReference type="InterPro" id="IPR049883">
    <property type="entry name" value="NOTCH1_EGF-like"/>
</dbReference>
<feature type="compositionally biased region" description="Polar residues" evidence="6">
    <location>
        <begin position="2766"/>
        <end position="2795"/>
    </location>
</feature>
<feature type="compositionally biased region" description="Polar residues" evidence="6">
    <location>
        <begin position="1823"/>
        <end position="1833"/>
    </location>
</feature>
<dbReference type="Pfam" id="PF25057">
    <property type="entry name" value="CUT_N"/>
    <property type="match status" value="1"/>
</dbReference>
<dbReference type="SMART" id="SM00181">
    <property type="entry name" value="EGF"/>
    <property type="match status" value="26"/>
</dbReference>
<feature type="region of interest" description="Disordered" evidence="6">
    <location>
        <begin position="570"/>
        <end position="626"/>
    </location>
</feature>
<feature type="transmembrane region" description="Helical" evidence="7">
    <location>
        <begin position="3566"/>
        <end position="3589"/>
    </location>
</feature>
<dbReference type="SMART" id="SM00179">
    <property type="entry name" value="EGF_CA"/>
    <property type="match status" value="14"/>
</dbReference>
<comment type="caution">
    <text evidence="5">Lacks conserved residue(s) required for the propagation of feature annotation.</text>
</comment>
<dbReference type="InterPro" id="IPR001507">
    <property type="entry name" value="ZP_dom"/>
</dbReference>
<feature type="compositionally biased region" description="Polar residues" evidence="6">
    <location>
        <begin position="1029"/>
        <end position="1038"/>
    </location>
</feature>
<feature type="compositionally biased region" description="Low complexity" evidence="6">
    <location>
        <begin position="1049"/>
        <end position="1066"/>
    </location>
</feature>